<keyword evidence="2" id="KW-1185">Reference proteome</keyword>
<name>A0A1I4V4Y8_9GAMM</name>
<accession>A0A1I4V4Y8</accession>
<reference evidence="2" key="1">
    <citation type="submission" date="2016-10" db="EMBL/GenBank/DDBJ databases">
        <authorList>
            <person name="Varghese N."/>
            <person name="Submissions S."/>
        </authorList>
    </citation>
    <scope>NUCLEOTIDE SEQUENCE [LARGE SCALE GENOMIC DNA]</scope>
    <source>
        <strain evidence="2">N6PO6</strain>
    </source>
</reference>
<dbReference type="STRING" id="1367852.SAMN05216516_101552"/>
<protein>
    <submittedName>
        <fullName evidence="1">Protein MpaA</fullName>
    </submittedName>
</protein>
<dbReference type="NCBIfam" id="NF007897">
    <property type="entry name" value="PRK10602.1"/>
    <property type="match status" value="1"/>
</dbReference>
<organism evidence="1 2">
    <name type="scientific">Izhakiella capsodis</name>
    <dbReference type="NCBI Taxonomy" id="1367852"/>
    <lineage>
        <taxon>Bacteria</taxon>
        <taxon>Pseudomonadati</taxon>
        <taxon>Pseudomonadota</taxon>
        <taxon>Gammaproteobacteria</taxon>
        <taxon>Enterobacterales</taxon>
        <taxon>Erwiniaceae</taxon>
        <taxon>Izhakiella</taxon>
    </lineage>
</organism>
<proteinExistence type="predicted"/>
<evidence type="ECO:0000313" key="2">
    <source>
        <dbReference type="Proteomes" id="UP000242222"/>
    </source>
</evidence>
<dbReference type="EMBL" id="FOVC01000001">
    <property type="protein sequence ID" value="SFM96266.1"/>
    <property type="molecule type" value="Genomic_DNA"/>
</dbReference>
<sequence>MWSLFSVPSALCDTPWRRDHVGLAVNPEGCQPGLRTNARSGDLNRNFPVANWQSGDTVYRWNNHAPERDVILLTGERPGSEPETQTLCPLIQQLKTEWRVSVHKPLACIDDLHSSRLGRRLAEKSIAYTNRQI</sequence>
<dbReference type="SUPFAM" id="SSF53187">
    <property type="entry name" value="Zn-dependent exopeptidases"/>
    <property type="match status" value="1"/>
</dbReference>
<dbReference type="AlphaFoldDB" id="A0A1I4V4Y8"/>
<dbReference type="Proteomes" id="UP000242222">
    <property type="component" value="Unassembled WGS sequence"/>
</dbReference>
<dbReference type="Gene3D" id="3.40.630.10">
    <property type="entry name" value="Zn peptidases"/>
    <property type="match status" value="1"/>
</dbReference>
<evidence type="ECO:0000313" key="1">
    <source>
        <dbReference type="EMBL" id="SFM96266.1"/>
    </source>
</evidence>
<gene>
    <name evidence="1" type="ORF">SAMN05216516_101552</name>
</gene>